<dbReference type="InterPro" id="IPR011010">
    <property type="entry name" value="DNA_brk_join_enz"/>
</dbReference>
<evidence type="ECO:0000256" key="2">
    <source>
        <dbReference type="ARBA" id="ARBA00023125"/>
    </source>
</evidence>
<organism evidence="8">
    <name type="scientific">Leptolyngbya sp. NK1-12</name>
    <dbReference type="NCBI Taxonomy" id="2547451"/>
    <lineage>
        <taxon>Bacteria</taxon>
        <taxon>Bacillati</taxon>
        <taxon>Cyanobacteriota</taxon>
        <taxon>Cyanophyceae</taxon>
        <taxon>Leptolyngbyales</taxon>
        <taxon>Leptolyngbyaceae</taxon>
        <taxon>Leptolyngbya group</taxon>
        <taxon>Leptolyngbya</taxon>
    </lineage>
</organism>
<dbReference type="GO" id="GO:0003677">
    <property type="term" value="F:DNA binding"/>
    <property type="evidence" value="ECO:0007669"/>
    <property type="project" value="UniProtKB-UniRule"/>
</dbReference>
<evidence type="ECO:0000259" key="7">
    <source>
        <dbReference type="PROSITE" id="PS51900"/>
    </source>
</evidence>
<evidence type="ECO:0000256" key="5">
    <source>
        <dbReference type="SAM" id="MobiDB-lite"/>
    </source>
</evidence>
<evidence type="ECO:0000259" key="6">
    <source>
        <dbReference type="PROSITE" id="PS51898"/>
    </source>
</evidence>
<dbReference type="Gene3D" id="1.10.150.130">
    <property type="match status" value="1"/>
</dbReference>
<protein>
    <submittedName>
        <fullName evidence="8">Tyrosine-type recombinase/integrase</fullName>
    </submittedName>
</protein>
<geneLocation type="plasmid" evidence="8">
    <name>p1</name>
</geneLocation>
<dbReference type="Pfam" id="PF13495">
    <property type="entry name" value="Phage_int_SAM_4"/>
    <property type="match status" value="1"/>
</dbReference>
<dbReference type="InterPro" id="IPR044068">
    <property type="entry name" value="CB"/>
</dbReference>
<keyword evidence="1" id="KW-0229">DNA integration</keyword>
<feature type="region of interest" description="Disordered" evidence="5">
    <location>
        <begin position="1"/>
        <end position="27"/>
    </location>
</feature>
<dbReference type="PANTHER" id="PTHR30349:SF81">
    <property type="entry name" value="TYROSINE RECOMBINASE XERC"/>
    <property type="match status" value="1"/>
</dbReference>
<evidence type="ECO:0000256" key="3">
    <source>
        <dbReference type="ARBA" id="ARBA00023172"/>
    </source>
</evidence>
<dbReference type="AlphaFoldDB" id="A0AA97AT49"/>
<evidence type="ECO:0000256" key="4">
    <source>
        <dbReference type="PROSITE-ProRule" id="PRU01248"/>
    </source>
</evidence>
<dbReference type="CDD" id="cd00397">
    <property type="entry name" value="DNA_BRE_C"/>
    <property type="match status" value="1"/>
</dbReference>
<dbReference type="PANTHER" id="PTHR30349">
    <property type="entry name" value="PHAGE INTEGRASE-RELATED"/>
    <property type="match status" value="1"/>
</dbReference>
<proteinExistence type="predicted"/>
<dbReference type="InterPro" id="IPR013762">
    <property type="entry name" value="Integrase-like_cat_sf"/>
</dbReference>
<dbReference type="SUPFAM" id="SSF56349">
    <property type="entry name" value="DNA breaking-rejoining enzymes"/>
    <property type="match status" value="1"/>
</dbReference>
<dbReference type="EMBL" id="CP053588">
    <property type="protein sequence ID" value="WNZ28173.1"/>
    <property type="molecule type" value="Genomic_DNA"/>
</dbReference>
<keyword evidence="2 4" id="KW-0238">DNA-binding</keyword>
<feature type="domain" description="Core-binding (CB)" evidence="7">
    <location>
        <begin position="31"/>
        <end position="108"/>
    </location>
</feature>
<dbReference type="InterPro" id="IPR002104">
    <property type="entry name" value="Integrase_catalytic"/>
</dbReference>
<keyword evidence="8" id="KW-0614">Plasmid</keyword>
<evidence type="ECO:0000256" key="1">
    <source>
        <dbReference type="ARBA" id="ARBA00022908"/>
    </source>
</evidence>
<dbReference type="Gene3D" id="1.10.443.10">
    <property type="entry name" value="Intergrase catalytic core"/>
    <property type="match status" value="1"/>
</dbReference>
<feature type="domain" description="Tyr recombinase" evidence="6">
    <location>
        <begin position="129"/>
        <end position="356"/>
    </location>
</feature>
<reference evidence="8" key="1">
    <citation type="submission" date="2020-05" db="EMBL/GenBank/DDBJ databases">
        <authorList>
            <person name="Zhu T."/>
            <person name="Keshari N."/>
            <person name="Lu X."/>
        </authorList>
    </citation>
    <scope>NUCLEOTIDE SEQUENCE</scope>
    <source>
        <strain evidence="8">NK1-12</strain>
        <plasmid evidence="8">p1</plasmid>
    </source>
</reference>
<dbReference type="GO" id="GO:0006310">
    <property type="term" value="P:DNA recombination"/>
    <property type="evidence" value="ECO:0007669"/>
    <property type="project" value="UniProtKB-KW"/>
</dbReference>
<dbReference type="InterPro" id="IPR004107">
    <property type="entry name" value="Integrase_SAM-like_N"/>
</dbReference>
<keyword evidence="3" id="KW-0233">DNA recombination</keyword>
<name>A0AA97AT49_9CYAN</name>
<dbReference type="PROSITE" id="PS51898">
    <property type="entry name" value="TYR_RECOMBINASE"/>
    <property type="match status" value="1"/>
</dbReference>
<dbReference type="InterPro" id="IPR010998">
    <property type="entry name" value="Integrase_recombinase_N"/>
</dbReference>
<sequence>MKSSESDGLPPIRLVSSASPRPPRHREPTDLRWLRVEEYFQARSLTNNTQKAYRRELKRFLSWTDRAWSDLTPRQIAQFKAYLQGQNLSANSVNRALTALMSFFEWFRAAYPEQIAHDPTTAVEMERVPLPPARDLSEIEMAALYLTLEERGDAEVRDRALFAVLSHGLRAEEVVNLNVEDYDGVRLNIREAKDDSTGTVPLSRQAREQLNTYLVQRCPEEGDLLSDSPLFLSIGRNRVGQRLGYQGLYYAVKALGKIAAEQAQLALERQQSIERGEIEPDPQDRWGQFSEAELKQILTLVNVHPHQLRHTFATGLLLRGVESLHARTLTRHKSEASFKRYAKRALSAAAERAFYQSIGEEPPQNSELK</sequence>
<dbReference type="Pfam" id="PF00589">
    <property type="entry name" value="Phage_integrase"/>
    <property type="match status" value="1"/>
</dbReference>
<dbReference type="PROSITE" id="PS51900">
    <property type="entry name" value="CB"/>
    <property type="match status" value="1"/>
</dbReference>
<dbReference type="GO" id="GO:0015074">
    <property type="term" value="P:DNA integration"/>
    <property type="evidence" value="ECO:0007669"/>
    <property type="project" value="UniProtKB-KW"/>
</dbReference>
<evidence type="ECO:0000313" key="8">
    <source>
        <dbReference type="EMBL" id="WNZ28173.1"/>
    </source>
</evidence>
<accession>A0AA97AT49</accession>
<gene>
    <name evidence="8" type="ORF">HJG54_35200</name>
</gene>
<dbReference type="InterPro" id="IPR050090">
    <property type="entry name" value="Tyrosine_recombinase_XerCD"/>
</dbReference>